<evidence type="ECO:0000313" key="8">
    <source>
        <dbReference type="EMBL" id="AOZ70502.1"/>
    </source>
</evidence>
<evidence type="ECO:0000256" key="6">
    <source>
        <dbReference type="ARBA" id="ARBA00058104"/>
    </source>
</evidence>
<dbReference type="STRING" id="1850250.LPB142_15140"/>
<dbReference type="InterPro" id="IPR012762">
    <property type="entry name" value="Ubiq_biosynth_COQ9"/>
</dbReference>
<comment type="similarity">
    <text evidence="2">Belongs to the COQ9 family.</text>
</comment>
<name>A0A1D9MF43_9RHOB</name>
<gene>
    <name evidence="8" type="ORF">LPB142_15140</name>
</gene>
<dbReference type="GO" id="GO:0006744">
    <property type="term" value="P:ubiquinone biosynthetic process"/>
    <property type="evidence" value="ECO:0007669"/>
    <property type="project" value="UniProtKB-KW"/>
</dbReference>
<dbReference type="PANTHER" id="PTHR21427:SF19">
    <property type="entry name" value="UBIQUINONE BIOSYNTHESIS PROTEIN COQ9, MITOCHONDRIAL"/>
    <property type="match status" value="1"/>
</dbReference>
<comment type="function">
    <text evidence="6">Membrane-associated protein that warps the membrane surface to access and bind aromatic isoprenes with high specificity, including ubiquinone (CoQ) isoprene intermediates and presents them directly to COQ7, therefore facilitating the COQ7-mediated hydroxylase step. Participates in the biosynthesis of coenzyme Q, also named ubiquinone, an essential lipid-soluble electron transporter for aerobic cellular respiration.</text>
</comment>
<keyword evidence="3" id="KW-0831">Ubiquinone biosynthesis</keyword>
<sequence>MKNDHLDVDRLKAELLGAITPHVPFEGWSEPAFRAAVADLGVDEALARIVCPRGAVDLAVEYHRAGDRAMEAAIAAADFTGMKFRDKIAAAVLLRLEAVDRELVSRGASVFALPQNAATGSKLIWETADRIWAALGDTSRDYNWYTKRMTLSAVYGATVLFWLGDDSEGGVETRAFLDRRIEGVMTFEKVKGKVLGLPFLKEMLGAVKAPEPADLPGRMGGAR</sequence>
<dbReference type="EMBL" id="CP017781">
    <property type="protein sequence ID" value="AOZ70502.1"/>
    <property type="molecule type" value="Genomic_DNA"/>
</dbReference>
<keyword evidence="8" id="KW-0830">Ubiquinone</keyword>
<evidence type="ECO:0000256" key="1">
    <source>
        <dbReference type="ARBA" id="ARBA00004749"/>
    </source>
</evidence>
<feature type="domain" description="COQ9 C-terminal" evidence="7">
    <location>
        <begin position="118"/>
        <end position="188"/>
    </location>
</feature>
<keyword evidence="5" id="KW-0446">Lipid-binding</keyword>
<dbReference type="RefSeq" id="WP_068765502.1">
    <property type="nucleotide sequence ID" value="NZ_CP017781.1"/>
</dbReference>
<evidence type="ECO:0000256" key="4">
    <source>
        <dbReference type="ARBA" id="ARBA00022946"/>
    </source>
</evidence>
<keyword evidence="4" id="KW-0809">Transit peptide</keyword>
<dbReference type="KEGG" id="rhp:LPB142_15140"/>
<reference evidence="8 9" key="1">
    <citation type="submission" date="2016-10" db="EMBL/GenBank/DDBJ databases">
        <title>Rhodobacter sp. LPB0142, isolated from sea water.</title>
        <authorList>
            <person name="Kim E."/>
            <person name="Yi H."/>
        </authorList>
    </citation>
    <scope>NUCLEOTIDE SEQUENCE [LARGE SCALE GENOMIC DNA]</scope>
    <source>
        <strain evidence="8 9">LPB0142</strain>
    </source>
</reference>
<dbReference type="Proteomes" id="UP000176562">
    <property type="component" value="Chromosome"/>
</dbReference>
<dbReference type="GO" id="GO:0008289">
    <property type="term" value="F:lipid binding"/>
    <property type="evidence" value="ECO:0007669"/>
    <property type="project" value="UniProtKB-KW"/>
</dbReference>
<dbReference type="NCBIfam" id="TIGR02396">
    <property type="entry name" value="diverge_rpsU"/>
    <property type="match status" value="1"/>
</dbReference>
<dbReference type="PANTHER" id="PTHR21427">
    <property type="entry name" value="UBIQUINONE BIOSYNTHESIS PROTEIN COQ9, MITOCHONDRIAL"/>
    <property type="match status" value="1"/>
</dbReference>
<proteinExistence type="inferred from homology"/>
<keyword evidence="9" id="KW-1185">Reference proteome</keyword>
<protein>
    <submittedName>
        <fullName evidence="8">Ubiquinone biosynthesis protein</fullName>
    </submittedName>
</protein>
<organism evidence="8 9">
    <name type="scientific">Rhodobacter xanthinilyticus</name>
    <dbReference type="NCBI Taxonomy" id="1850250"/>
    <lineage>
        <taxon>Bacteria</taxon>
        <taxon>Pseudomonadati</taxon>
        <taxon>Pseudomonadota</taxon>
        <taxon>Alphaproteobacteria</taxon>
        <taxon>Rhodobacterales</taxon>
        <taxon>Rhodobacter group</taxon>
        <taxon>Rhodobacter</taxon>
    </lineage>
</organism>
<evidence type="ECO:0000256" key="2">
    <source>
        <dbReference type="ARBA" id="ARBA00010766"/>
    </source>
</evidence>
<dbReference type="AlphaFoldDB" id="A0A1D9MF43"/>
<evidence type="ECO:0000259" key="7">
    <source>
        <dbReference type="Pfam" id="PF08511"/>
    </source>
</evidence>
<evidence type="ECO:0000256" key="5">
    <source>
        <dbReference type="ARBA" id="ARBA00023121"/>
    </source>
</evidence>
<evidence type="ECO:0000256" key="3">
    <source>
        <dbReference type="ARBA" id="ARBA00022688"/>
    </source>
</evidence>
<comment type="pathway">
    <text evidence="1">Cofactor biosynthesis; ubiquinone biosynthesis.</text>
</comment>
<dbReference type="InterPro" id="IPR013718">
    <property type="entry name" value="COQ9_C"/>
</dbReference>
<evidence type="ECO:0000313" key="9">
    <source>
        <dbReference type="Proteomes" id="UP000176562"/>
    </source>
</evidence>
<dbReference type="Pfam" id="PF08511">
    <property type="entry name" value="COQ9"/>
    <property type="match status" value="1"/>
</dbReference>
<accession>A0A1D9MF43</accession>
<dbReference type="Gene3D" id="1.10.357.10">
    <property type="entry name" value="Tetracycline Repressor, domain 2"/>
    <property type="match status" value="1"/>
</dbReference>